<evidence type="ECO:0000256" key="2">
    <source>
        <dbReference type="ARBA" id="ARBA00022723"/>
    </source>
</evidence>
<dbReference type="CDD" id="cd11065">
    <property type="entry name" value="CYP64-like"/>
    <property type="match status" value="1"/>
</dbReference>
<evidence type="ECO:0000313" key="7">
    <source>
        <dbReference type="EMBL" id="KAJ9612930.1"/>
    </source>
</evidence>
<dbReference type="InterPro" id="IPR050364">
    <property type="entry name" value="Cytochrome_P450_fung"/>
</dbReference>
<dbReference type="InterPro" id="IPR017972">
    <property type="entry name" value="Cyt_P450_CS"/>
</dbReference>
<dbReference type="PROSITE" id="PS00086">
    <property type="entry name" value="CYTOCHROME_P450"/>
    <property type="match status" value="1"/>
</dbReference>
<dbReference type="InterPro" id="IPR001128">
    <property type="entry name" value="Cyt_P450"/>
</dbReference>
<name>A0AA38XGA4_9EURO</name>
<keyword evidence="4 5" id="KW-0408">Iron</keyword>
<keyword evidence="5 6" id="KW-0349">Heme</keyword>
<feature type="binding site" description="axial binding residue" evidence="5">
    <location>
        <position position="437"/>
    </location>
    <ligand>
        <name>heme</name>
        <dbReference type="ChEBI" id="CHEBI:30413"/>
    </ligand>
    <ligandPart>
        <name>Fe</name>
        <dbReference type="ChEBI" id="CHEBI:18248"/>
    </ligandPart>
</feature>
<gene>
    <name evidence="7" type="ORF">H2200_002871</name>
</gene>
<dbReference type="GO" id="GO:0020037">
    <property type="term" value="F:heme binding"/>
    <property type="evidence" value="ECO:0007669"/>
    <property type="project" value="InterPro"/>
</dbReference>
<evidence type="ECO:0000313" key="8">
    <source>
        <dbReference type="Proteomes" id="UP001172673"/>
    </source>
</evidence>
<keyword evidence="2 5" id="KW-0479">Metal-binding</keyword>
<dbReference type="PRINTS" id="PR00463">
    <property type="entry name" value="EP450I"/>
</dbReference>
<dbReference type="PANTHER" id="PTHR46300:SF8">
    <property type="entry name" value="CYTOCHROME P450 2E1"/>
    <property type="match status" value="1"/>
</dbReference>
<dbReference type="EMBL" id="JAPDRK010000004">
    <property type="protein sequence ID" value="KAJ9612930.1"/>
    <property type="molecule type" value="Genomic_DNA"/>
</dbReference>
<dbReference type="InterPro" id="IPR002401">
    <property type="entry name" value="Cyt_P450_E_grp-I"/>
</dbReference>
<dbReference type="Pfam" id="PF00067">
    <property type="entry name" value="p450"/>
    <property type="match status" value="1"/>
</dbReference>
<dbReference type="Gene3D" id="1.10.630.10">
    <property type="entry name" value="Cytochrome P450"/>
    <property type="match status" value="1"/>
</dbReference>
<dbReference type="AlphaFoldDB" id="A0AA38XGA4"/>
<comment type="similarity">
    <text evidence="1 6">Belongs to the cytochrome P450 family.</text>
</comment>
<reference evidence="7" key="1">
    <citation type="submission" date="2022-10" db="EMBL/GenBank/DDBJ databases">
        <title>Culturing micro-colonial fungi from biological soil crusts in the Mojave desert and describing Neophaeococcomyces mojavensis, and introducing the new genera and species Taxawa tesnikishii.</title>
        <authorList>
            <person name="Kurbessoian T."/>
            <person name="Stajich J.E."/>
        </authorList>
    </citation>
    <scope>NUCLEOTIDE SEQUENCE</scope>
    <source>
        <strain evidence="7">TK_41</strain>
    </source>
</reference>
<accession>A0AA38XGA4</accession>
<dbReference type="PRINTS" id="PR00385">
    <property type="entry name" value="P450"/>
</dbReference>
<keyword evidence="3 6" id="KW-0560">Oxidoreductase</keyword>
<sequence length="515" mass="58477">MESAWSRSGAAVAVVAVVVLLTWSKGKRSSRLGRALPGPKGIPILGNAHELPPYHSWLKFTEWAKQYGPIYQISILGSSHVIVSTDKIANHLLRDRGAHYSSREQLPFAVKLVTNLRIAFLPYNDLWRRERKLMTNFMKMTDLAEKVQLDESLKLIHGLLEFPADYEKKLNIYSSSIIMRLTYGKSVETGEEESFKSVLRCGHEFERYASPGAYLVDVFPVLLWLPKWLAPFKQEAERLRAEVTGLFRSFLSDAMAAKQGENFSQAWLATQDQYQFTFDEAAFAMGQVFEAGAATTSAAMHSYLLALLHHPEWQKCIQAEVDSVVPSTRLPGFSDMRKLPIVRAAVKESLRWRPVTPGNLPHKLTKDDVYEGFLIPKGTNVHAVQWAIHRDPDLYPHGDSFMPQRWLESTFPTYREPLDQYPNLAGFSAFGYGRRICVGQPLAEQSLYLFAARFAWACNIQHQLREDGSKIEPPLYDYTHGFSVQPNPFPFVLRARSEDRSKLVARGCEAAKQYS</sequence>
<dbReference type="GO" id="GO:0016705">
    <property type="term" value="F:oxidoreductase activity, acting on paired donors, with incorporation or reduction of molecular oxygen"/>
    <property type="evidence" value="ECO:0007669"/>
    <property type="project" value="InterPro"/>
</dbReference>
<comment type="caution">
    <text evidence="7">The sequence shown here is derived from an EMBL/GenBank/DDBJ whole genome shotgun (WGS) entry which is preliminary data.</text>
</comment>
<dbReference type="InterPro" id="IPR036396">
    <property type="entry name" value="Cyt_P450_sf"/>
</dbReference>
<dbReference type="PANTHER" id="PTHR46300">
    <property type="entry name" value="P450, PUTATIVE (EUROFUNG)-RELATED-RELATED"/>
    <property type="match status" value="1"/>
</dbReference>
<organism evidence="7 8">
    <name type="scientific">Cladophialophora chaetospira</name>
    <dbReference type="NCBI Taxonomy" id="386627"/>
    <lineage>
        <taxon>Eukaryota</taxon>
        <taxon>Fungi</taxon>
        <taxon>Dikarya</taxon>
        <taxon>Ascomycota</taxon>
        <taxon>Pezizomycotina</taxon>
        <taxon>Eurotiomycetes</taxon>
        <taxon>Chaetothyriomycetidae</taxon>
        <taxon>Chaetothyriales</taxon>
        <taxon>Herpotrichiellaceae</taxon>
        <taxon>Cladophialophora</taxon>
    </lineage>
</organism>
<comment type="cofactor">
    <cofactor evidence="5">
        <name>heme</name>
        <dbReference type="ChEBI" id="CHEBI:30413"/>
    </cofactor>
</comment>
<keyword evidence="6" id="KW-0503">Monooxygenase</keyword>
<evidence type="ECO:0000256" key="3">
    <source>
        <dbReference type="ARBA" id="ARBA00023002"/>
    </source>
</evidence>
<evidence type="ECO:0000256" key="5">
    <source>
        <dbReference type="PIRSR" id="PIRSR602401-1"/>
    </source>
</evidence>
<dbReference type="SUPFAM" id="SSF48264">
    <property type="entry name" value="Cytochrome P450"/>
    <property type="match status" value="1"/>
</dbReference>
<dbReference type="GO" id="GO:0005506">
    <property type="term" value="F:iron ion binding"/>
    <property type="evidence" value="ECO:0007669"/>
    <property type="project" value="InterPro"/>
</dbReference>
<proteinExistence type="inferred from homology"/>
<evidence type="ECO:0000256" key="6">
    <source>
        <dbReference type="RuleBase" id="RU000461"/>
    </source>
</evidence>
<evidence type="ECO:0000256" key="4">
    <source>
        <dbReference type="ARBA" id="ARBA00023004"/>
    </source>
</evidence>
<evidence type="ECO:0008006" key="9">
    <source>
        <dbReference type="Google" id="ProtNLM"/>
    </source>
</evidence>
<dbReference type="Proteomes" id="UP001172673">
    <property type="component" value="Unassembled WGS sequence"/>
</dbReference>
<dbReference type="GO" id="GO:0004497">
    <property type="term" value="F:monooxygenase activity"/>
    <property type="evidence" value="ECO:0007669"/>
    <property type="project" value="UniProtKB-KW"/>
</dbReference>
<keyword evidence="8" id="KW-1185">Reference proteome</keyword>
<evidence type="ECO:0000256" key="1">
    <source>
        <dbReference type="ARBA" id="ARBA00010617"/>
    </source>
</evidence>
<protein>
    <recommendedName>
        <fullName evidence="9">Cytochrome P450</fullName>
    </recommendedName>
</protein>